<keyword evidence="3" id="KW-1185">Reference proteome</keyword>
<dbReference type="Gene3D" id="3.90.660.20">
    <property type="entry name" value="Protoporphyrinogen oxidase, mitochondrial, domain 2"/>
    <property type="match status" value="1"/>
</dbReference>
<reference evidence="3" key="1">
    <citation type="journal article" date="2019" name="Int. J. Syst. Evol. Microbiol.">
        <title>The Global Catalogue of Microorganisms (GCM) 10K type strain sequencing project: providing services to taxonomists for standard genome sequencing and annotation.</title>
        <authorList>
            <consortium name="The Broad Institute Genomics Platform"/>
            <consortium name="The Broad Institute Genome Sequencing Center for Infectious Disease"/>
            <person name="Wu L."/>
            <person name="Ma J."/>
        </authorList>
    </citation>
    <scope>NUCLEOTIDE SEQUENCE [LARGE SCALE GENOMIC DNA]</scope>
    <source>
        <strain evidence="3">JCM 17695</strain>
    </source>
</reference>
<evidence type="ECO:0000313" key="2">
    <source>
        <dbReference type="EMBL" id="MFC7617435.1"/>
    </source>
</evidence>
<dbReference type="PANTHER" id="PTHR42923:SF3">
    <property type="entry name" value="PROTOPORPHYRINOGEN OXIDASE"/>
    <property type="match status" value="1"/>
</dbReference>
<dbReference type="InterPro" id="IPR036188">
    <property type="entry name" value="FAD/NAD-bd_sf"/>
</dbReference>
<gene>
    <name evidence="2" type="ORF">ACFQV2_32460</name>
</gene>
<proteinExistence type="predicted"/>
<dbReference type="SUPFAM" id="SSF54373">
    <property type="entry name" value="FAD-linked reductases, C-terminal domain"/>
    <property type="match status" value="1"/>
</dbReference>
<evidence type="ECO:0000259" key="1">
    <source>
        <dbReference type="Pfam" id="PF01593"/>
    </source>
</evidence>
<dbReference type="Pfam" id="PF01593">
    <property type="entry name" value="Amino_oxidase"/>
    <property type="match status" value="1"/>
</dbReference>
<organism evidence="2 3">
    <name type="scientific">Actinokineospora soli</name>
    <dbReference type="NCBI Taxonomy" id="1048753"/>
    <lineage>
        <taxon>Bacteria</taxon>
        <taxon>Bacillati</taxon>
        <taxon>Actinomycetota</taxon>
        <taxon>Actinomycetes</taxon>
        <taxon>Pseudonocardiales</taxon>
        <taxon>Pseudonocardiaceae</taxon>
        <taxon>Actinokineospora</taxon>
    </lineage>
</organism>
<dbReference type="Proteomes" id="UP001596512">
    <property type="component" value="Unassembled WGS sequence"/>
</dbReference>
<dbReference type="PANTHER" id="PTHR42923">
    <property type="entry name" value="PROTOPORPHYRINOGEN OXIDASE"/>
    <property type="match status" value="1"/>
</dbReference>
<dbReference type="InterPro" id="IPR050464">
    <property type="entry name" value="Zeta_carotene_desat/Oxidored"/>
</dbReference>
<evidence type="ECO:0000313" key="3">
    <source>
        <dbReference type="Proteomes" id="UP001596512"/>
    </source>
</evidence>
<feature type="domain" description="Amine oxidase" evidence="1">
    <location>
        <begin position="14"/>
        <end position="424"/>
    </location>
</feature>
<dbReference type="SUPFAM" id="SSF51905">
    <property type="entry name" value="FAD/NAD(P)-binding domain"/>
    <property type="match status" value="1"/>
</dbReference>
<sequence>MGTDLDVAVVGAGIAGLAVAHHLRRAGRQVHVFESADHVGGRMRTERRDGWLVDTGAELLATHGYPATWRLIDEVGLTGADAPVIGTGLAVWREGRAHPGVGDPRVAAGLSPTARIALARLAAGVRLRAKRYDPDHPEATPLGAATLADLLRRRHRDLHDYLFAPLAAGFHGWDTALACAGPLFAHLNAVGPISTFRVYRDGMDTLARALAERVDVSTGMAVTSVSTTDTGARLVVDGAELAARQVVLAVPAPVAAALHEDAPAYVRAVPYRPMVKVSCLLDVPVLAPGGGFGLLVPPVENPVFAGALFDERRNPGSVPPGRGAVTLFAAQAATPDLVAGPPERAAEVLLAEARRYLPGLRCRDTAVSVFRHGQPMPTGAALATRGEFVRRAPSAVEHAGDWYALRPSSEGAVRSAEIVAARVLARTPSLAVAGG</sequence>
<dbReference type="EMBL" id="JBHTEY010000004">
    <property type="protein sequence ID" value="MFC7617435.1"/>
    <property type="molecule type" value="Genomic_DNA"/>
</dbReference>
<dbReference type="InterPro" id="IPR002937">
    <property type="entry name" value="Amino_oxidase"/>
</dbReference>
<name>A0ABW2TUA2_9PSEU</name>
<comment type="caution">
    <text evidence="2">The sequence shown here is derived from an EMBL/GenBank/DDBJ whole genome shotgun (WGS) entry which is preliminary data.</text>
</comment>
<dbReference type="PRINTS" id="PR00419">
    <property type="entry name" value="ADXRDTASE"/>
</dbReference>
<protein>
    <submittedName>
        <fullName evidence="2">Protoporphyrinogen/coproporphyrinogen oxidase</fullName>
    </submittedName>
</protein>
<dbReference type="Gene3D" id="1.10.3110.10">
    <property type="entry name" value="protoporphyrinogen ix oxidase, domain 3"/>
    <property type="match status" value="1"/>
</dbReference>
<dbReference type="Gene3D" id="3.50.50.60">
    <property type="entry name" value="FAD/NAD(P)-binding domain"/>
    <property type="match status" value="1"/>
</dbReference>
<accession>A0ABW2TUA2</accession>